<dbReference type="PANTHER" id="PTHR36206">
    <property type="entry name" value="ASPERCRYPTIN BIOSYNTHESIS CLUSTER-SPECIFIC TRANSCRIPTION REGULATOR ATNN-RELATED"/>
    <property type="match status" value="1"/>
</dbReference>
<evidence type="ECO:0000256" key="2">
    <source>
        <dbReference type="ARBA" id="ARBA00022833"/>
    </source>
</evidence>
<evidence type="ECO:0000256" key="5">
    <source>
        <dbReference type="ARBA" id="ARBA00023163"/>
    </source>
</evidence>
<keyword evidence="1" id="KW-0479">Metal-binding</keyword>
<organism evidence="8 9">
    <name type="scientific">Fusarium heterosporum</name>
    <dbReference type="NCBI Taxonomy" id="42747"/>
    <lineage>
        <taxon>Eukaryota</taxon>
        <taxon>Fungi</taxon>
        <taxon>Dikarya</taxon>
        <taxon>Ascomycota</taxon>
        <taxon>Pezizomycotina</taxon>
        <taxon>Sordariomycetes</taxon>
        <taxon>Hypocreomycetidae</taxon>
        <taxon>Hypocreales</taxon>
        <taxon>Nectriaceae</taxon>
        <taxon>Fusarium</taxon>
        <taxon>Fusarium heterosporum species complex</taxon>
    </lineage>
</organism>
<dbReference type="GO" id="GO:0000981">
    <property type="term" value="F:DNA-binding transcription factor activity, RNA polymerase II-specific"/>
    <property type="evidence" value="ECO:0007669"/>
    <property type="project" value="InterPro"/>
</dbReference>
<proteinExistence type="predicted"/>
<dbReference type="Pfam" id="PF00172">
    <property type="entry name" value="Zn_clus"/>
    <property type="match status" value="1"/>
</dbReference>
<dbReference type="PROSITE" id="PS00463">
    <property type="entry name" value="ZN2_CY6_FUNGAL_1"/>
    <property type="match status" value="1"/>
</dbReference>
<accession>A0A8H5T184</accession>
<reference evidence="8 9" key="1">
    <citation type="submission" date="2020-05" db="EMBL/GenBank/DDBJ databases">
        <title>Identification and distribution of gene clusters putatively required for synthesis of sphingolipid metabolism inhibitors in phylogenetically diverse species of the filamentous fungus Fusarium.</title>
        <authorList>
            <person name="Kim H.-S."/>
            <person name="Busman M."/>
            <person name="Brown D.W."/>
            <person name="Divon H."/>
            <person name="Uhlig S."/>
            <person name="Proctor R.H."/>
        </authorList>
    </citation>
    <scope>NUCLEOTIDE SEQUENCE [LARGE SCALE GENOMIC DNA]</scope>
    <source>
        <strain evidence="8 9">NRRL 20693</strain>
    </source>
</reference>
<protein>
    <submittedName>
        <fullName evidence="8">Transcription factor</fullName>
    </submittedName>
</protein>
<comment type="caution">
    <text evidence="8">The sequence shown here is derived from an EMBL/GenBank/DDBJ whole genome shotgun (WGS) entry which is preliminary data.</text>
</comment>
<dbReference type="SMART" id="SM00066">
    <property type="entry name" value="GAL4"/>
    <property type="match status" value="1"/>
</dbReference>
<dbReference type="GO" id="GO:0008270">
    <property type="term" value="F:zinc ion binding"/>
    <property type="evidence" value="ECO:0007669"/>
    <property type="project" value="InterPro"/>
</dbReference>
<dbReference type="InterPro" id="IPR001138">
    <property type="entry name" value="Zn2Cys6_DnaBD"/>
</dbReference>
<dbReference type="Proteomes" id="UP000567885">
    <property type="component" value="Unassembled WGS sequence"/>
</dbReference>
<evidence type="ECO:0000313" key="8">
    <source>
        <dbReference type="EMBL" id="KAF5661377.1"/>
    </source>
</evidence>
<dbReference type="InterPro" id="IPR036864">
    <property type="entry name" value="Zn2-C6_fun-type_DNA-bd_sf"/>
</dbReference>
<evidence type="ECO:0000256" key="1">
    <source>
        <dbReference type="ARBA" id="ARBA00022723"/>
    </source>
</evidence>
<dbReference type="PANTHER" id="PTHR36206:SF12">
    <property type="entry name" value="ASPERCRYPTIN BIOSYNTHESIS CLUSTER-SPECIFIC TRANSCRIPTION REGULATOR ATNN-RELATED"/>
    <property type="match status" value="1"/>
</dbReference>
<dbReference type="AlphaFoldDB" id="A0A8H5T184"/>
<dbReference type="SUPFAM" id="SSF57701">
    <property type="entry name" value="Zn2/Cys6 DNA-binding domain"/>
    <property type="match status" value="1"/>
</dbReference>
<dbReference type="GO" id="GO:0003677">
    <property type="term" value="F:DNA binding"/>
    <property type="evidence" value="ECO:0007669"/>
    <property type="project" value="UniProtKB-KW"/>
</dbReference>
<evidence type="ECO:0000256" key="6">
    <source>
        <dbReference type="ARBA" id="ARBA00023242"/>
    </source>
</evidence>
<dbReference type="EMBL" id="JAAGWQ010000180">
    <property type="protein sequence ID" value="KAF5661377.1"/>
    <property type="molecule type" value="Genomic_DNA"/>
</dbReference>
<evidence type="ECO:0000259" key="7">
    <source>
        <dbReference type="PROSITE" id="PS50048"/>
    </source>
</evidence>
<keyword evidence="9" id="KW-1185">Reference proteome</keyword>
<dbReference type="PROSITE" id="PS50048">
    <property type="entry name" value="ZN2_CY6_FUNGAL_2"/>
    <property type="match status" value="1"/>
</dbReference>
<dbReference type="InterPro" id="IPR052360">
    <property type="entry name" value="Transcr_Regulatory_Proteins"/>
</dbReference>
<dbReference type="OrthoDB" id="3598904at2759"/>
<evidence type="ECO:0000313" key="9">
    <source>
        <dbReference type="Proteomes" id="UP000567885"/>
    </source>
</evidence>
<feature type="domain" description="Zn(2)-C6 fungal-type" evidence="7">
    <location>
        <begin position="34"/>
        <end position="62"/>
    </location>
</feature>
<evidence type="ECO:0000256" key="3">
    <source>
        <dbReference type="ARBA" id="ARBA00023015"/>
    </source>
</evidence>
<keyword evidence="6" id="KW-0539">Nucleus</keyword>
<sequence length="624" mass="70798">MEETASILAERTKELSILIKPKISRTSTSKVRTGCITCKKRHVKCDEAKPKCGNCVRNRRDCEGYVVIKKKRTVSPVQVRWDSKQITRAAPPRAQLHLVNDSLDFKNARGILYFEEFVRTVQSPWIAAGFSTDLWAVILPQVARVNTTVRHAAIAIGALSKWHYKTKHYAVASLEVTGNESSREDADYLDAVAHYCHALRLQSQQASIQDAVFLSMLFLCFEILRGNRKAALDHINHGLAMLLALLTDQDSHLMTSFAPNPKPLIAVLGDIFSHLLPQTRLILRGDIGRSPVIPNFARGLRTKKQTVETFVALIAKLPRSYTPTEGLPAVLDSLDDFEKYWITGRSAKVSIGPILMEAVHRSGILTSTNPNDVSELWKHVTADPRIREICDISTREMRALEAAFMPIFNRAITSDPASTDYIRALHLRMHYLGTYTFDDLTHFYDIELVIAKTPLFREFLSLAEISLRVAKRDLENPAQRLSLQCNLSMNLFLTSLFCRDPLLRDEATWMLKDYPGQDGIWNAYSLYLLALRNRTVERINASEGTALEQWHRLLRREYLFEQGGDRIVLCFLEKDLISGEWQLVEETAEVKSNAEAVQWKRRPLSAAGKPLFSDVLALWPELVE</sequence>
<keyword evidence="2" id="KW-0862">Zinc</keyword>
<keyword evidence="4" id="KW-0238">DNA-binding</keyword>
<dbReference type="Gene3D" id="4.10.240.10">
    <property type="entry name" value="Zn(2)-C6 fungal-type DNA-binding domain"/>
    <property type="match status" value="1"/>
</dbReference>
<gene>
    <name evidence="8" type="ORF">FHETE_8439</name>
</gene>
<evidence type="ECO:0000256" key="4">
    <source>
        <dbReference type="ARBA" id="ARBA00023125"/>
    </source>
</evidence>
<name>A0A8H5T184_FUSHE</name>
<keyword evidence="5" id="KW-0804">Transcription</keyword>
<keyword evidence="3" id="KW-0805">Transcription regulation</keyword>
<dbReference type="CDD" id="cd00067">
    <property type="entry name" value="GAL4"/>
    <property type="match status" value="1"/>
</dbReference>